<evidence type="ECO:0000313" key="2">
    <source>
        <dbReference type="Proteomes" id="UP000465812"/>
    </source>
</evidence>
<reference evidence="1 2" key="1">
    <citation type="journal article" date="2019" name="Emerg. Microbes Infect.">
        <title>Comprehensive subspecies identification of 175 nontuberculous mycobacteria species based on 7547 genomic profiles.</title>
        <authorList>
            <person name="Matsumoto Y."/>
            <person name="Kinjo T."/>
            <person name="Motooka D."/>
            <person name="Nabeya D."/>
            <person name="Jung N."/>
            <person name="Uechi K."/>
            <person name="Horii T."/>
            <person name="Iida T."/>
            <person name="Fujita J."/>
            <person name="Nakamura S."/>
        </authorList>
    </citation>
    <scope>NUCLEOTIDE SEQUENCE [LARGE SCALE GENOMIC DNA]</scope>
    <source>
        <strain evidence="1 2">JCM 18113</strain>
    </source>
</reference>
<proteinExistence type="predicted"/>
<organism evidence="1 2">
    <name type="scientific">Mycobacterium mantenii</name>
    <dbReference type="NCBI Taxonomy" id="560555"/>
    <lineage>
        <taxon>Bacteria</taxon>
        <taxon>Bacillati</taxon>
        <taxon>Actinomycetota</taxon>
        <taxon>Actinomycetes</taxon>
        <taxon>Mycobacteriales</taxon>
        <taxon>Mycobacteriaceae</taxon>
        <taxon>Mycobacterium</taxon>
        <taxon>Mycobacterium avium complex (MAC)</taxon>
    </lineage>
</organism>
<dbReference type="EMBL" id="AP022590">
    <property type="protein sequence ID" value="BBY41024.1"/>
    <property type="molecule type" value="Genomic_DNA"/>
</dbReference>
<gene>
    <name evidence="1" type="ORF">MMAN_51580</name>
</gene>
<dbReference type="SUPFAM" id="SSF52777">
    <property type="entry name" value="CoA-dependent acyltransferases"/>
    <property type="match status" value="1"/>
</dbReference>
<keyword evidence="2" id="KW-1185">Reference proteome</keyword>
<evidence type="ECO:0008006" key="3">
    <source>
        <dbReference type="Google" id="ProtNLM"/>
    </source>
</evidence>
<evidence type="ECO:0000313" key="1">
    <source>
        <dbReference type="EMBL" id="BBY41024.1"/>
    </source>
</evidence>
<dbReference type="Proteomes" id="UP000465812">
    <property type="component" value="Chromosome"/>
</dbReference>
<protein>
    <recommendedName>
        <fullName evidence="3">Condensation domain-containing protein</fullName>
    </recommendedName>
</protein>
<accession>A0ABN6ADB3</accession>
<name>A0ABN6ADB3_MYCNT</name>
<sequence length="427" mass="47197">MRALPINLESDMDVGRVGSLLIHALEPVLRGEDIAFVVKFREDYDPDRLWASYESLVRRNAALQVGLKPIGKSYSWESVDSAELTAALDQQRAHFSQPFSFEELLLPAHALRPPLPIQVSRVGDREVCFQMSHAFTSGRGALQWIEYWLATTDGECATVDQKADHTAGRFHSTAPLVGLTLLPFYFLSFLARAGLKQARKTVDLTHGKTPIPHDKGYASRTYRFSEQETTRILDKAHALGLSLHQYVCLAVGEAMLSAHPEKSRVCIAVPTDLARYSPGLPHTVPGNFTGSLSVQLRRGAPLHSQVARQFRWFRWGIDYWLTRVIGFLSANQQKLLRTGARAASLPVLHRGPFQDVSCAVTNIGSIKSPAICAQVESGTGTTKSQTVLFTVFRLHGRLTGNVTFARDLYDADEVFAIADAALAKLDS</sequence>